<dbReference type="EMBL" id="BAAARV010000100">
    <property type="protein sequence ID" value="GAA2385900.1"/>
    <property type="molecule type" value="Genomic_DNA"/>
</dbReference>
<keyword evidence="3" id="KW-1185">Reference proteome</keyword>
<evidence type="ECO:0000313" key="3">
    <source>
        <dbReference type="Proteomes" id="UP001501444"/>
    </source>
</evidence>
<proteinExistence type="predicted"/>
<accession>A0ABP5UUP3</accession>
<organism evidence="2 3">
    <name type="scientific">Dactylosporangium salmoneum</name>
    <dbReference type="NCBI Taxonomy" id="53361"/>
    <lineage>
        <taxon>Bacteria</taxon>
        <taxon>Bacillati</taxon>
        <taxon>Actinomycetota</taxon>
        <taxon>Actinomycetes</taxon>
        <taxon>Micromonosporales</taxon>
        <taxon>Micromonosporaceae</taxon>
        <taxon>Dactylosporangium</taxon>
    </lineage>
</organism>
<reference evidence="3" key="1">
    <citation type="journal article" date="2019" name="Int. J. Syst. Evol. Microbiol.">
        <title>The Global Catalogue of Microorganisms (GCM) 10K type strain sequencing project: providing services to taxonomists for standard genome sequencing and annotation.</title>
        <authorList>
            <consortium name="The Broad Institute Genomics Platform"/>
            <consortium name="The Broad Institute Genome Sequencing Center for Infectious Disease"/>
            <person name="Wu L."/>
            <person name="Ma J."/>
        </authorList>
    </citation>
    <scope>NUCLEOTIDE SEQUENCE [LARGE SCALE GENOMIC DNA]</scope>
    <source>
        <strain evidence="3">JCM 3272</strain>
    </source>
</reference>
<evidence type="ECO:0000256" key="1">
    <source>
        <dbReference type="SAM" id="MobiDB-lite"/>
    </source>
</evidence>
<comment type="caution">
    <text evidence="2">The sequence shown here is derived from an EMBL/GenBank/DDBJ whole genome shotgun (WGS) entry which is preliminary data.</text>
</comment>
<evidence type="ECO:0000313" key="2">
    <source>
        <dbReference type="EMBL" id="GAA2385900.1"/>
    </source>
</evidence>
<protein>
    <submittedName>
        <fullName evidence="2">Uncharacterized protein</fullName>
    </submittedName>
</protein>
<dbReference type="RefSeq" id="WP_344619474.1">
    <property type="nucleotide sequence ID" value="NZ_BAAARV010000100.1"/>
</dbReference>
<name>A0ABP5UUP3_9ACTN</name>
<gene>
    <name evidence="2" type="ORF">GCM10010170_095970</name>
</gene>
<sequence>MSAATAIAADADRRDALPAAIFARYVTSCALAEDDDARRRRRPATEAGALPAGADTPAGRR</sequence>
<dbReference type="Proteomes" id="UP001501444">
    <property type="component" value="Unassembled WGS sequence"/>
</dbReference>
<feature type="region of interest" description="Disordered" evidence="1">
    <location>
        <begin position="33"/>
        <end position="61"/>
    </location>
</feature>